<dbReference type="RefSeq" id="WP_130957815.1">
    <property type="nucleotide sequence ID" value="NZ_JBHSHA010000020.1"/>
</dbReference>
<reference evidence="1 2" key="1">
    <citation type="submission" date="2018-12" db="EMBL/GenBank/DDBJ databases">
        <title>First genome draft of Desulfovibrio legallis sp. nov.</title>
        <authorList>
            <person name="Ben Dhia O."/>
            <person name="Najjari A."/>
            <person name="Ferjani R."/>
            <person name="Fhoula I."/>
            <person name="Fardeau M.-L."/>
            <person name="Boudabbous A."/>
            <person name="Ouzari H.I."/>
        </authorList>
    </citation>
    <scope>NUCLEOTIDE SEQUENCE [LARGE SCALE GENOMIC DNA]</scope>
    <source>
        <strain evidence="1 2">H1T</strain>
    </source>
</reference>
<evidence type="ECO:0000313" key="1">
    <source>
        <dbReference type="EMBL" id="TBH81087.1"/>
    </source>
</evidence>
<name>A0A6H3FCK0_9BACT</name>
<sequence>MSFACYSRALEALRAACAADTNLPAPQARLLCDGLEVLSADSLGFTAVLDAQNPFYLEFIRYLEQGCLLEEDGLALLECLVIFFRLRQTQEPERPPTAAELRLQDYFEHSGLWDPADGTMVSQWYWRRIPEMTLDAETH</sequence>
<dbReference type="AlphaFoldDB" id="A0A6H3FCK0"/>
<dbReference type="Proteomes" id="UP000292919">
    <property type="component" value="Unassembled WGS sequence"/>
</dbReference>
<evidence type="ECO:0000313" key="2">
    <source>
        <dbReference type="Proteomes" id="UP000292919"/>
    </source>
</evidence>
<proteinExistence type="predicted"/>
<protein>
    <submittedName>
        <fullName evidence="1">Uncharacterized protein</fullName>
    </submittedName>
</protein>
<keyword evidence="2" id="KW-1185">Reference proteome</keyword>
<dbReference type="EMBL" id="SIXC01000003">
    <property type="protein sequence ID" value="TBH81087.1"/>
    <property type="molecule type" value="Genomic_DNA"/>
</dbReference>
<organism evidence="1 2">
    <name type="scientific">Desulfovibrio legallii</name>
    <dbReference type="NCBI Taxonomy" id="571438"/>
    <lineage>
        <taxon>Bacteria</taxon>
        <taxon>Pseudomonadati</taxon>
        <taxon>Thermodesulfobacteriota</taxon>
        <taxon>Desulfovibrionia</taxon>
        <taxon>Desulfovibrionales</taxon>
        <taxon>Desulfovibrionaceae</taxon>
        <taxon>Desulfovibrio</taxon>
    </lineage>
</organism>
<gene>
    <name evidence="1" type="ORF">EB812_03055</name>
</gene>
<accession>A0A6H3FCK0</accession>
<comment type="caution">
    <text evidence="1">The sequence shown here is derived from an EMBL/GenBank/DDBJ whole genome shotgun (WGS) entry which is preliminary data.</text>
</comment>